<comment type="caution">
    <text evidence="1">The sequence shown here is derived from an EMBL/GenBank/DDBJ whole genome shotgun (WGS) entry which is preliminary data.</text>
</comment>
<dbReference type="EMBL" id="JAXAFO010000023">
    <property type="protein sequence ID" value="MDX6850344.1"/>
    <property type="molecule type" value="Genomic_DNA"/>
</dbReference>
<accession>A0ABU4S4W7</accession>
<sequence length="75" mass="8640">MNKAVSQFDNITAKDSVKHRVERDIASINQKIISLESEPRSNDQLLAAYRLMLKTRTEVLRCLTDTYNKGGSYRH</sequence>
<evidence type="ECO:0000313" key="2">
    <source>
        <dbReference type="Proteomes" id="UP001273505"/>
    </source>
</evidence>
<keyword evidence="2" id="KW-1185">Reference proteome</keyword>
<gene>
    <name evidence="1" type="ORF">SCD92_13300</name>
</gene>
<organism evidence="1 2">
    <name type="scientific">Gilvimarinus gilvus</name>
    <dbReference type="NCBI Taxonomy" id="3058038"/>
    <lineage>
        <taxon>Bacteria</taxon>
        <taxon>Pseudomonadati</taxon>
        <taxon>Pseudomonadota</taxon>
        <taxon>Gammaproteobacteria</taxon>
        <taxon>Cellvibrionales</taxon>
        <taxon>Cellvibrionaceae</taxon>
        <taxon>Gilvimarinus</taxon>
    </lineage>
</organism>
<dbReference type="RefSeq" id="WP_302722315.1">
    <property type="nucleotide sequence ID" value="NZ_JAULRU010000514.1"/>
</dbReference>
<name>A0ABU4S4W7_9GAMM</name>
<protein>
    <submittedName>
        <fullName evidence="1">Uncharacterized protein</fullName>
    </submittedName>
</protein>
<proteinExistence type="predicted"/>
<reference evidence="1 2" key="1">
    <citation type="submission" date="2023-11" db="EMBL/GenBank/DDBJ databases">
        <title>Gilvimarinus fulvus sp. nov., isolated from the surface of Kelp.</title>
        <authorList>
            <person name="Sun Y.Y."/>
            <person name="Gong Y."/>
            <person name="Du Z.J."/>
        </authorList>
    </citation>
    <scope>NUCLEOTIDE SEQUENCE [LARGE SCALE GENOMIC DNA]</scope>
    <source>
        <strain evidence="1 2">SDUM040013</strain>
    </source>
</reference>
<dbReference type="Proteomes" id="UP001273505">
    <property type="component" value="Unassembled WGS sequence"/>
</dbReference>
<evidence type="ECO:0000313" key="1">
    <source>
        <dbReference type="EMBL" id="MDX6850344.1"/>
    </source>
</evidence>